<dbReference type="AlphaFoldDB" id="A0AAV6N4R9"/>
<gene>
    <name evidence="1" type="ORF">SDJN03_14410</name>
</gene>
<evidence type="ECO:0000313" key="1">
    <source>
        <dbReference type="EMBL" id="KAG6592064.1"/>
    </source>
</evidence>
<dbReference type="Proteomes" id="UP000685013">
    <property type="component" value="Chromosome 9"/>
</dbReference>
<evidence type="ECO:0000313" key="2">
    <source>
        <dbReference type="Proteomes" id="UP000685013"/>
    </source>
</evidence>
<comment type="caution">
    <text evidence="1">The sequence shown here is derived from an EMBL/GenBank/DDBJ whole genome shotgun (WGS) entry which is preliminary data.</text>
</comment>
<organism evidence="1 2">
    <name type="scientific">Cucurbita argyrosperma subsp. sororia</name>
    <dbReference type="NCBI Taxonomy" id="37648"/>
    <lineage>
        <taxon>Eukaryota</taxon>
        <taxon>Viridiplantae</taxon>
        <taxon>Streptophyta</taxon>
        <taxon>Embryophyta</taxon>
        <taxon>Tracheophyta</taxon>
        <taxon>Spermatophyta</taxon>
        <taxon>Magnoliopsida</taxon>
        <taxon>eudicotyledons</taxon>
        <taxon>Gunneridae</taxon>
        <taxon>Pentapetalae</taxon>
        <taxon>rosids</taxon>
        <taxon>fabids</taxon>
        <taxon>Cucurbitales</taxon>
        <taxon>Cucurbitaceae</taxon>
        <taxon>Cucurbiteae</taxon>
        <taxon>Cucurbita</taxon>
    </lineage>
</organism>
<protein>
    <submittedName>
        <fullName evidence="1">Uncharacterized protein</fullName>
    </submittedName>
</protein>
<keyword evidence="2" id="KW-1185">Reference proteome</keyword>
<accession>A0AAV6N4R9</accession>
<sequence>MRPTAVSNNLEERFSFFIFFHFLLDFLPSGIFKPICADPNSDPICHCRRLNSHFSIVNSDFQTANGVYFGIMGEGIQ</sequence>
<proteinExistence type="predicted"/>
<feature type="non-terminal residue" evidence="1">
    <location>
        <position position="1"/>
    </location>
</feature>
<reference evidence="1 2" key="1">
    <citation type="journal article" date="2021" name="Hortic Res">
        <title>The domestication of Cucurbita argyrosperma as revealed by the genome of its wild relative.</title>
        <authorList>
            <person name="Barrera-Redondo J."/>
            <person name="Sanchez-de la Vega G."/>
            <person name="Aguirre-Liguori J.A."/>
            <person name="Castellanos-Morales G."/>
            <person name="Gutierrez-Guerrero Y.T."/>
            <person name="Aguirre-Dugua X."/>
            <person name="Aguirre-Planter E."/>
            <person name="Tenaillon M.I."/>
            <person name="Lira-Saade R."/>
            <person name="Eguiarte L.E."/>
        </authorList>
    </citation>
    <scope>NUCLEOTIDE SEQUENCE [LARGE SCALE GENOMIC DNA]</scope>
    <source>
        <strain evidence="1">JBR-2021</strain>
    </source>
</reference>
<dbReference type="EMBL" id="JAGKQH010000009">
    <property type="protein sequence ID" value="KAG6592064.1"/>
    <property type="molecule type" value="Genomic_DNA"/>
</dbReference>
<name>A0AAV6N4R9_9ROSI</name>